<sequence length="206" mass="22000">MPDACPRQQLAPAARILVRHHHRLAIDRQLRGAQSRHRREGGRLGPVADLEQKGTSLFDCHDPSPYCPARHSRARHSTLAVQRAPVFAMRVAVTLSPATRQPFARISGSPIASAAWTQARKRRGCSPSSVRVSVTRSSRPSIPAALQSLSLGSPSTACGTLARTGTASNSVTPSGVSAGRSAVISPARNASRAVMPASARRNRIRR</sequence>
<feature type="compositionally biased region" description="Low complexity" evidence="1">
    <location>
        <begin position="126"/>
        <end position="139"/>
    </location>
</feature>
<keyword evidence="3" id="KW-1185">Reference proteome</keyword>
<evidence type="ECO:0000313" key="3">
    <source>
        <dbReference type="Proteomes" id="UP000187203"/>
    </source>
</evidence>
<dbReference type="AlphaFoldDB" id="A0A1R3L0K0"/>
<name>A0A1R3L0K0_9ROSI</name>
<gene>
    <name evidence="2" type="ORF">COLO4_02676</name>
</gene>
<dbReference type="EMBL" id="AWUE01005801">
    <property type="protein sequence ID" value="OMP12854.1"/>
    <property type="molecule type" value="Genomic_DNA"/>
</dbReference>
<proteinExistence type="predicted"/>
<reference evidence="3" key="1">
    <citation type="submission" date="2013-09" db="EMBL/GenBank/DDBJ databases">
        <title>Corchorus olitorius genome sequencing.</title>
        <authorList>
            <person name="Alam M."/>
            <person name="Haque M.S."/>
            <person name="Islam M.S."/>
            <person name="Emdad E.M."/>
            <person name="Islam M.M."/>
            <person name="Ahmed B."/>
            <person name="Halim A."/>
            <person name="Hossen Q.M.M."/>
            <person name="Hossain M.Z."/>
            <person name="Ahmed R."/>
            <person name="Khan M.M."/>
            <person name="Islam R."/>
            <person name="Rashid M.M."/>
            <person name="Khan S.A."/>
            <person name="Rahman M.S."/>
            <person name="Alam M."/>
            <person name="Yahiya A.S."/>
            <person name="Khan M.S."/>
            <person name="Azam M.S."/>
            <person name="Haque T."/>
            <person name="Lashkar M.Z.H."/>
            <person name="Akhand A.I."/>
            <person name="Morshed G."/>
            <person name="Roy S."/>
            <person name="Uddin K.S."/>
            <person name="Rabeya T."/>
            <person name="Hossain A.S."/>
            <person name="Chowdhury A."/>
            <person name="Snigdha A.R."/>
            <person name="Mortoza M.S."/>
            <person name="Matin S.A."/>
            <person name="Hoque S.M.E."/>
            <person name="Islam M.K."/>
            <person name="Roy D.K."/>
            <person name="Haider R."/>
            <person name="Moosa M.M."/>
            <person name="Elias S.M."/>
            <person name="Hasan A.M."/>
            <person name="Jahan S."/>
            <person name="Shafiuddin M."/>
            <person name="Mahmood N."/>
            <person name="Shommy N.S."/>
        </authorList>
    </citation>
    <scope>NUCLEOTIDE SEQUENCE [LARGE SCALE GENOMIC DNA]</scope>
    <source>
        <strain evidence="3">cv. O-4</strain>
    </source>
</reference>
<comment type="caution">
    <text evidence="2">The sequence shown here is derived from an EMBL/GenBank/DDBJ whole genome shotgun (WGS) entry which is preliminary data.</text>
</comment>
<feature type="region of interest" description="Disordered" evidence="1">
    <location>
        <begin position="187"/>
        <end position="206"/>
    </location>
</feature>
<evidence type="ECO:0000313" key="2">
    <source>
        <dbReference type="EMBL" id="OMP12854.1"/>
    </source>
</evidence>
<dbReference type="Proteomes" id="UP000187203">
    <property type="component" value="Unassembled WGS sequence"/>
</dbReference>
<evidence type="ECO:0000256" key="1">
    <source>
        <dbReference type="SAM" id="MobiDB-lite"/>
    </source>
</evidence>
<accession>A0A1R3L0K0</accession>
<protein>
    <submittedName>
        <fullName evidence="2">Uncharacterized protein</fullName>
    </submittedName>
</protein>
<organism evidence="2 3">
    <name type="scientific">Corchorus olitorius</name>
    <dbReference type="NCBI Taxonomy" id="93759"/>
    <lineage>
        <taxon>Eukaryota</taxon>
        <taxon>Viridiplantae</taxon>
        <taxon>Streptophyta</taxon>
        <taxon>Embryophyta</taxon>
        <taxon>Tracheophyta</taxon>
        <taxon>Spermatophyta</taxon>
        <taxon>Magnoliopsida</taxon>
        <taxon>eudicotyledons</taxon>
        <taxon>Gunneridae</taxon>
        <taxon>Pentapetalae</taxon>
        <taxon>rosids</taxon>
        <taxon>malvids</taxon>
        <taxon>Malvales</taxon>
        <taxon>Malvaceae</taxon>
        <taxon>Grewioideae</taxon>
        <taxon>Apeibeae</taxon>
        <taxon>Corchorus</taxon>
    </lineage>
</organism>
<feature type="region of interest" description="Disordered" evidence="1">
    <location>
        <begin position="118"/>
        <end position="139"/>
    </location>
</feature>